<evidence type="ECO:0000256" key="1">
    <source>
        <dbReference type="ARBA" id="ARBA00001957"/>
    </source>
</evidence>
<evidence type="ECO:0000256" key="3">
    <source>
        <dbReference type="ARBA" id="ARBA00022553"/>
    </source>
</evidence>
<dbReference type="AlphaFoldDB" id="A0A348HFC6"/>
<dbReference type="Gene3D" id="3.30.559.10">
    <property type="entry name" value="Chloramphenicol acetyltransferase-like domain"/>
    <property type="match status" value="1"/>
</dbReference>
<dbReference type="GO" id="GO:0003824">
    <property type="term" value="F:catalytic activity"/>
    <property type="evidence" value="ECO:0007669"/>
    <property type="project" value="InterPro"/>
</dbReference>
<dbReference type="InterPro" id="IPR001242">
    <property type="entry name" value="Condensation_dom"/>
</dbReference>
<evidence type="ECO:0000313" key="5">
    <source>
        <dbReference type="EMBL" id="BBG30328.1"/>
    </source>
</evidence>
<dbReference type="OrthoDB" id="9757559at2"/>
<dbReference type="InterPro" id="IPR009081">
    <property type="entry name" value="PP-bd_ACP"/>
</dbReference>
<dbReference type="Pfam" id="PF00550">
    <property type="entry name" value="PP-binding"/>
    <property type="match status" value="1"/>
</dbReference>
<dbReference type="GO" id="GO:0005737">
    <property type="term" value="C:cytoplasm"/>
    <property type="evidence" value="ECO:0007669"/>
    <property type="project" value="TreeGrafter"/>
</dbReference>
<dbReference type="Gene3D" id="2.30.38.10">
    <property type="entry name" value="Luciferase, Domain 3"/>
    <property type="match status" value="1"/>
</dbReference>
<dbReference type="InterPro" id="IPR010071">
    <property type="entry name" value="AA_adenyl_dom"/>
</dbReference>
<dbReference type="GO" id="GO:0044550">
    <property type="term" value="P:secondary metabolite biosynthetic process"/>
    <property type="evidence" value="ECO:0007669"/>
    <property type="project" value="TreeGrafter"/>
</dbReference>
<feature type="domain" description="Carrier" evidence="4">
    <location>
        <begin position="835"/>
        <end position="910"/>
    </location>
</feature>
<dbReference type="InterPro" id="IPR006162">
    <property type="entry name" value="Ppantetheine_attach_site"/>
</dbReference>
<dbReference type="Proteomes" id="UP000267342">
    <property type="component" value="Chromosome"/>
</dbReference>
<organism evidence="5 6">
    <name type="scientific">Zymobacter palmae</name>
    <dbReference type="NCBI Taxonomy" id="33074"/>
    <lineage>
        <taxon>Bacteria</taxon>
        <taxon>Pseudomonadati</taxon>
        <taxon>Pseudomonadota</taxon>
        <taxon>Gammaproteobacteria</taxon>
        <taxon>Oceanospirillales</taxon>
        <taxon>Halomonadaceae</taxon>
        <taxon>Zymobacter group</taxon>
        <taxon>Zymobacter</taxon>
    </lineage>
</organism>
<dbReference type="PANTHER" id="PTHR45527">
    <property type="entry name" value="NONRIBOSOMAL PEPTIDE SYNTHETASE"/>
    <property type="match status" value="1"/>
</dbReference>
<keyword evidence="3" id="KW-0597">Phosphoprotein</keyword>
<dbReference type="InterPro" id="IPR023213">
    <property type="entry name" value="CAT-like_dom_sf"/>
</dbReference>
<dbReference type="STRING" id="1123510.GCA_000620025_01818"/>
<sequence>MAAFGPAPCDRRWSVSLLVNELSALYNAFVAGQPDPLPPLSVQYIDYAAWQQHHLSGDALLHQQQYWVEQLRNAPDRLTLPTDHPHPSRQCYDGGHVAFTVNGVLLDSLKHLSQQRGCTLFMTLMAGWAVLMSRLSGQHDIVIGTPVAARHHREIEPLIGMFVNTLALRVDLSDAPDTPALLAQLKEAALAAQQHADVPFEQVVEAVAPRRSLAYSPLFQVMLALHNLPDATPALDGVRTSALENDIETSQFDLNLELHEQDGQLNGTLYYAAALFERTTIERWAAYWMRILEGMVMSPQQTVAALPLLEDASVAGRTGLVSDDAAPVDDSTLHALFEDQAAAHPEALAVVDENGSLTYAELDAQANQLARTLLAHGVGGEDRVALCVERSQAMAIGVLGILKAGAAYVPFDTRYPRERLVTMRADSGAALVLVDAVGEQILGRGADTLLLSGEECCYRTASSVPIAVTVTPDQLAYVIYTSGSTGQPKGIAMPHAPLVNLMRWQNRHPATVTSQFAAFGFDVASQELLSALTSGGTLAIVPEAVRLDMPRLMAFFDQQRVERAFLPPALLRALAQAGCECGWTPALREVICSGEALRINDDIRTLFARAPQLQLFNQYGPAESHVVCAARCQEDPTQWPDLPPIGHPIPGAILYVLDADGQPVPPGISGELYIGGHSLSRGYVGLPAQTAERFLPDVLAEQEGARLYRTGDMVRQRSDGQLEYLGRCDHQITLRGYRIEPGDIESLLRGRPGVSDALVMLRTNVGGEPQLAAYLQGDDIALAALQAYAMAHLPDYMVPSAWVVMTAFPMTRNGKVDRRALPEPDMQVAATAFEPPFDDEEQAMAMLWQRLLGVERIGRHDDFFALGGHSLLAVRVVADIQQTQQVEVPVAELFEHSTLAAFTERVVDISIAQFDLDELLNMTDVEAEGDDHE</sequence>
<dbReference type="Pfam" id="PF00501">
    <property type="entry name" value="AMP-binding"/>
    <property type="match status" value="1"/>
</dbReference>
<dbReference type="EMBL" id="AP018933">
    <property type="protein sequence ID" value="BBG30328.1"/>
    <property type="molecule type" value="Genomic_DNA"/>
</dbReference>
<dbReference type="InterPro" id="IPR020845">
    <property type="entry name" value="AMP-binding_CS"/>
</dbReference>
<dbReference type="SUPFAM" id="SSF47336">
    <property type="entry name" value="ACP-like"/>
    <property type="match status" value="1"/>
</dbReference>
<dbReference type="InterPro" id="IPR036736">
    <property type="entry name" value="ACP-like_sf"/>
</dbReference>
<dbReference type="GO" id="GO:0031177">
    <property type="term" value="F:phosphopantetheine binding"/>
    <property type="evidence" value="ECO:0007669"/>
    <property type="project" value="InterPro"/>
</dbReference>
<reference evidence="5 6" key="1">
    <citation type="submission" date="2018-09" db="EMBL/GenBank/DDBJ databases">
        <title>Zymobacter palmae IAM14233 (=T109) whole genome analysis.</title>
        <authorList>
            <person name="Yanase H."/>
        </authorList>
    </citation>
    <scope>NUCLEOTIDE SEQUENCE [LARGE SCALE GENOMIC DNA]</scope>
    <source>
        <strain evidence="5 6">IAM14233</strain>
    </source>
</reference>
<dbReference type="Gene3D" id="3.30.559.30">
    <property type="entry name" value="Nonribosomal peptide synthetase, condensation domain"/>
    <property type="match status" value="1"/>
</dbReference>
<dbReference type="NCBIfam" id="TIGR01733">
    <property type="entry name" value="AA-adenyl-dom"/>
    <property type="match status" value="1"/>
</dbReference>
<dbReference type="InterPro" id="IPR020806">
    <property type="entry name" value="PKS_PP-bd"/>
</dbReference>
<dbReference type="Gene3D" id="1.10.1200.10">
    <property type="entry name" value="ACP-like"/>
    <property type="match status" value="1"/>
</dbReference>
<comment type="cofactor">
    <cofactor evidence="1">
        <name>pantetheine 4'-phosphate</name>
        <dbReference type="ChEBI" id="CHEBI:47942"/>
    </cofactor>
</comment>
<accession>A0A348HFC6</accession>
<dbReference type="Gene3D" id="3.30.300.30">
    <property type="match status" value="1"/>
</dbReference>
<protein>
    <submittedName>
        <fullName evidence="5">Non-ribosomal peptide synthetase modules</fullName>
    </submittedName>
</protein>
<dbReference type="PROSITE" id="PS50075">
    <property type="entry name" value="CARRIER"/>
    <property type="match status" value="1"/>
</dbReference>
<dbReference type="CDD" id="cd19531">
    <property type="entry name" value="LCL_NRPS-like"/>
    <property type="match status" value="1"/>
</dbReference>
<dbReference type="InterPro" id="IPR045851">
    <property type="entry name" value="AMP-bd_C_sf"/>
</dbReference>
<dbReference type="SUPFAM" id="SSF52777">
    <property type="entry name" value="CoA-dependent acyltransferases"/>
    <property type="match status" value="2"/>
</dbReference>
<evidence type="ECO:0000256" key="2">
    <source>
        <dbReference type="ARBA" id="ARBA00022450"/>
    </source>
</evidence>
<dbReference type="FunFam" id="3.40.50.980:FF:000001">
    <property type="entry name" value="Non-ribosomal peptide synthetase"/>
    <property type="match status" value="1"/>
</dbReference>
<dbReference type="InterPro" id="IPR000873">
    <property type="entry name" value="AMP-dep_synth/lig_dom"/>
</dbReference>
<keyword evidence="2" id="KW-0596">Phosphopantetheine</keyword>
<dbReference type="FunFam" id="1.10.1200.10:FF:000005">
    <property type="entry name" value="Nonribosomal peptide synthetase 1"/>
    <property type="match status" value="1"/>
</dbReference>
<dbReference type="GO" id="GO:0043041">
    <property type="term" value="P:amino acid activation for nonribosomal peptide biosynthetic process"/>
    <property type="evidence" value="ECO:0007669"/>
    <property type="project" value="TreeGrafter"/>
</dbReference>
<dbReference type="Gene3D" id="3.40.50.980">
    <property type="match status" value="2"/>
</dbReference>
<dbReference type="SMART" id="SM00823">
    <property type="entry name" value="PKS_PP"/>
    <property type="match status" value="1"/>
</dbReference>
<proteinExistence type="predicted"/>
<dbReference type="PROSITE" id="PS00012">
    <property type="entry name" value="PHOSPHOPANTETHEINE"/>
    <property type="match status" value="1"/>
</dbReference>
<evidence type="ECO:0000259" key="4">
    <source>
        <dbReference type="PROSITE" id="PS50075"/>
    </source>
</evidence>
<dbReference type="SUPFAM" id="SSF56801">
    <property type="entry name" value="Acetyl-CoA synthetase-like"/>
    <property type="match status" value="1"/>
</dbReference>
<dbReference type="KEGG" id="zpl:ZBT109_1571"/>
<dbReference type="PROSITE" id="PS00455">
    <property type="entry name" value="AMP_BINDING"/>
    <property type="match status" value="1"/>
</dbReference>
<name>A0A348HFC6_9GAMM</name>
<dbReference type="Pfam" id="PF00668">
    <property type="entry name" value="Condensation"/>
    <property type="match status" value="1"/>
</dbReference>
<evidence type="ECO:0000313" key="6">
    <source>
        <dbReference type="Proteomes" id="UP000267342"/>
    </source>
</evidence>
<gene>
    <name evidence="5" type="ORF">ZBT109_1571</name>
</gene>
<keyword evidence="6" id="KW-1185">Reference proteome</keyword>
<dbReference type="PANTHER" id="PTHR45527:SF1">
    <property type="entry name" value="FATTY ACID SYNTHASE"/>
    <property type="match status" value="1"/>
</dbReference>